<keyword evidence="3" id="KW-1185">Reference proteome</keyword>
<feature type="region of interest" description="Disordered" evidence="1">
    <location>
        <begin position="1"/>
        <end position="45"/>
    </location>
</feature>
<dbReference type="EMBL" id="BPQB01000052">
    <property type="protein sequence ID" value="GJE95739.1"/>
    <property type="molecule type" value="Genomic_DNA"/>
</dbReference>
<reference evidence="2 3" key="1">
    <citation type="submission" date="2021-08" db="EMBL/GenBank/DDBJ databases">
        <title>Draft Genome Sequence of Phanerochaete sordida strain YK-624.</title>
        <authorList>
            <person name="Mori T."/>
            <person name="Dohra H."/>
            <person name="Suzuki T."/>
            <person name="Kawagishi H."/>
            <person name="Hirai H."/>
        </authorList>
    </citation>
    <scope>NUCLEOTIDE SEQUENCE [LARGE SCALE GENOMIC DNA]</scope>
    <source>
        <strain evidence="2 3">YK-624</strain>
    </source>
</reference>
<organism evidence="2 3">
    <name type="scientific">Phanerochaete sordida</name>
    <dbReference type="NCBI Taxonomy" id="48140"/>
    <lineage>
        <taxon>Eukaryota</taxon>
        <taxon>Fungi</taxon>
        <taxon>Dikarya</taxon>
        <taxon>Basidiomycota</taxon>
        <taxon>Agaricomycotina</taxon>
        <taxon>Agaricomycetes</taxon>
        <taxon>Polyporales</taxon>
        <taxon>Phanerochaetaceae</taxon>
        <taxon>Phanerochaete</taxon>
    </lineage>
</organism>
<evidence type="ECO:0000313" key="3">
    <source>
        <dbReference type="Proteomes" id="UP000703269"/>
    </source>
</evidence>
<proteinExistence type="predicted"/>
<protein>
    <submittedName>
        <fullName evidence="2">Uncharacterized protein</fullName>
    </submittedName>
</protein>
<feature type="compositionally biased region" description="Basic and acidic residues" evidence="1">
    <location>
        <begin position="26"/>
        <end position="40"/>
    </location>
</feature>
<sequence>MLPDSAPKGTPTDMLDALANSGQARSRRDPSIRLPHDAHSARSPVYSSPLRLPFCLANHHACRYRNTACAARPSGPALRRACPRD</sequence>
<evidence type="ECO:0000256" key="1">
    <source>
        <dbReference type="SAM" id="MobiDB-lite"/>
    </source>
</evidence>
<dbReference type="Proteomes" id="UP000703269">
    <property type="component" value="Unassembled WGS sequence"/>
</dbReference>
<dbReference type="AlphaFoldDB" id="A0A9P3LIJ5"/>
<accession>A0A9P3LIJ5</accession>
<evidence type="ECO:0000313" key="2">
    <source>
        <dbReference type="EMBL" id="GJE95739.1"/>
    </source>
</evidence>
<gene>
    <name evidence="2" type="ORF">PsYK624_119250</name>
</gene>
<comment type="caution">
    <text evidence="2">The sequence shown here is derived from an EMBL/GenBank/DDBJ whole genome shotgun (WGS) entry which is preliminary data.</text>
</comment>
<name>A0A9P3LIJ5_9APHY</name>